<evidence type="ECO:0000313" key="5">
    <source>
        <dbReference type="Proteomes" id="UP000826195"/>
    </source>
</evidence>
<organism evidence="4 5">
    <name type="scientific">Cotesia glomerata</name>
    <name type="common">Lepidopteran parasitic wasp</name>
    <name type="synonym">Apanteles glomeratus</name>
    <dbReference type="NCBI Taxonomy" id="32391"/>
    <lineage>
        <taxon>Eukaryota</taxon>
        <taxon>Metazoa</taxon>
        <taxon>Ecdysozoa</taxon>
        <taxon>Arthropoda</taxon>
        <taxon>Hexapoda</taxon>
        <taxon>Insecta</taxon>
        <taxon>Pterygota</taxon>
        <taxon>Neoptera</taxon>
        <taxon>Endopterygota</taxon>
        <taxon>Hymenoptera</taxon>
        <taxon>Apocrita</taxon>
        <taxon>Ichneumonoidea</taxon>
        <taxon>Braconidae</taxon>
        <taxon>Microgastrinae</taxon>
        <taxon>Cotesia</taxon>
    </lineage>
</organism>
<sequence>MVVTQTMPSSLGEMITYNKQNKNVYGVRIPGDMSYDYLRREIMFGTIPVNTIVQIGYIDYYNIYAPLLYDCNNFFKVTGNDNDNDDDYDDFDDYEYELDNLSAASPLANMTISVNIGGNQQNSLSIGENSSSQTITGGYSLVPMVVNSAPASQIIVNSSLESQLSFSFGGNLASQVSIGGNQAGQLNPIDNDIIQEMGGFKSLTVFHVAMLLNDDELLEFLFDNKENILKSTNDCGPIIFLAIVMKKLDYVKRILDSGFLLDYRAKVPELSLHSNNSALEVAVSFNDYKMIEFLISQGAEVNVTEPNALSSPIQIAARRDDVKMMKFLIEQGAVVNENVLKIASKSGMNLKAIKFLLNNPAVKLTSGGNDKSPSKPSLPGFSSFYTHKNSILFWPLIYGYKQMLACFLNAGADVNVVGKDGKMVYEAHASHKGCVEMVKEHLVKLIAADLEVCDRNRKNVKGEEYALFLVKCQKEVKVMKNIPVSGTDLTCYDLLRKEEDELTVCLKHFDNCIVLENNLIKIFPLYGRMLASRLKRCTIQFNKAFQSKEISISENICC</sequence>
<evidence type="ECO:0000256" key="2">
    <source>
        <dbReference type="ARBA" id="ARBA00023043"/>
    </source>
</evidence>
<evidence type="ECO:0000256" key="1">
    <source>
        <dbReference type="ARBA" id="ARBA00022737"/>
    </source>
</evidence>
<dbReference type="EMBL" id="JAHXZJ010000747">
    <property type="protein sequence ID" value="KAH0557729.1"/>
    <property type="molecule type" value="Genomic_DNA"/>
</dbReference>
<feature type="repeat" description="ANK" evidence="3">
    <location>
        <begin position="274"/>
        <end position="306"/>
    </location>
</feature>
<keyword evidence="1" id="KW-0677">Repeat</keyword>
<dbReference type="AlphaFoldDB" id="A0AAV7ICM0"/>
<keyword evidence="5" id="KW-1185">Reference proteome</keyword>
<protein>
    <submittedName>
        <fullName evidence="4">Uncharacterized protein</fullName>
    </submittedName>
</protein>
<dbReference type="SMART" id="SM00248">
    <property type="entry name" value="ANK"/>
    <property type="match status" value="4"/>
</dbReference>
<name>A0AAV7ICM0_COTGL</name>
<dbReference type="InterPro" id="IPR036770">
    <property type="entry name" value="Ankyrin_rpt-contain_sf"/>
</dbReference>
<dbReference type="Proteomes" id="UP000826195">
    <property type="component" value="Unassembled WGS sequence"/>
</dbReference>
<dbReference type="Gene3D" id="1.25.40.20">
    <property type="entry name" value="Ankyrin repeat-containing domain"/>
    <property type="match status" value="1"/>
</dbReference>
<reference evidence="4 5" key="1">
    <citation type="journal article" date="2021" name="J. Hered.">
        <title>A chromosome-level genome assembly of the parasitoid wasp, Cotesia glomerata (Hymenoptera: Braconidae).</title>
        <authorList>
            <person name="Pinto B.J."/>
            <person name="Weis J.J."/>
            <person name="Gamble T."/>
            <person name="Ode P.J."/>
            <person name="Paul R."/>
            <person name="Zaspel J.M."/>
        </authorList>
    </citation>
    <scope>NUCLEOTIDE SEQUENCE [LARGE SCALE GENOMIC DNA]</scope>
    <source>
        <strain evidence="4">CgM1</strain>
    </source>
</reference>
<comment type="caution">
    <text evidence="4">The sequence shown here is derived from an EMBL/GenBank/DDBJ whole genome shotgun (WGS) entry which is preliminary data.</text>
</comment>
<dbReference type="Pfam" id="PF12796">
    <property type="entry name" value="Ank_2"/>
    <property type="match status" value="1"/>
</dbReference>
<dbReference type="PANTHER" id="PTHR24198:SF165">
    <property type="entry name" value="ANKYRIN REPEAT-CONTAINING PROTEIN-RELATED"/>
    <property type="match status" value="1"/>
</dbReference>
<proteinExistence type="predicted"/>
<dbReference type="PROSITE" id="PS50297">
    <property type="entry name" value="ANK_REP_REGION"/>
    <property type="match status" value="1"/>
</dbReference>
<accession>A0AAV7ICM0</accession>
<gene>
    <name evidence="4" type="ORF">KQX54_010873</name>
</gene>
<dbReference type="SUPFAM" id="SSF48403">
    <property type="entry name" value="Ankyrin repeat"/>
    <property type="match status" value="1"/>
</dbReference>
<evidence type="ECO:0000256" key="3">
    <source>
        <dbReference type="PROSITE-ProRule" id="PRU00023"/>
    </source>
</evidence>
<dbReference type="PANTHER" id="PTHR24198">
    <property type="entry name" value="ANKYRIN REPEAT AND PROTEIN KINASE DOMAIN-CONTAINING PROTEIN"/>
    <property type="match status" value="1"/>
</dbReference>
<dbReference type="PROSITE" id="PS50088">
    <property type="entry name" value="ANK_REPEAT"/>
    <property type="match status" value="1"/>
</dbReference>
<keyword evidence="2 3" id="KW-0040">ANK repeat</keyword>
<evidence type="ECO:0000313" key="4">
    <source>
        <dbReference type="EMBL" id="KAH0557729.1"/>
    </source>
</evidence>
<dbReference type="InterPro" id="IPR002110">
    <property type="entry name" value="Ankyrin_rpt"/>
</dbReference>